<evidence type="ECO:0000313" key="2">
    <source>
        <dbReference type="Proteomes" id="UP000188388"/>
    </source>
</evidence>
<sequence length="81" mass="8982">MQMMELWDGRSVPRIGIGTWAAGGAARWRDTATIYGEVDDIRSQAALAMAYDIGARVFRHGCLCCRRQMFSGVTISKGIDR</sequence>
<dbReference type="STRING" id="1631249.BQ8794_130119"/>
<reference evidence="2" key="1">
    <citation type="submission" date="2017-01" db="EMBL/GenBank/DDBJ databases">
        <authorList>
            <person name="Brunel B."/>
        </authorList>
    </citation>
    <scope>NUCLEOTIDE SEQUENCE [LARGE SCALE GENOMIC DNA]</scope>
</reference>
<organism evidence="1 2">
    <name type="scientific">Mesorhizobium prunaredense</name>
    <dbReference type="NCBI Taxonomy" id="1631249"/>
    <lineage>
        <taxon>Bacteria</taxon>
        <taxon>Pseudomonadati</taxon>
        <taxon>Pseudomonadota</taxon>
        <taxon>Alphaproteobacteria</taxon>
        <taxon>Hyphomicrobiales</taxon>
        <taxon>Phyllobacteriaceae</taxon>
        <taxon>Mesorhizobium</taxon>
    </lineage>
</organism>
<protein>
    <recommendedName>
        <fullName evidence="3">Aldo/keto reductase</fullName>
    </recommendedName>
</protein>
<dbReference type="EMBL" id="FTPD01000005">
    <property type="protein sequence ID" value="SIT53635.1"/>
    <property type="molecule type" value="Genomic_DNA"/>
</dbReference>
<name>A0A1R3V4F4_9HYPH</name>
<evidence type="ECO:0008006" key="3">
    <source>
        <dbReference type="Google" id="ProtNLM"/>
    </source>
</evidence>
<accession>A0A1R3V4F4</accession>
<evidence type="ECO:0000313" key="1">
    <source>
        <dbReference type="EMBL" id="SIT53635.1"/>
    </source>
</evidence>
<dbReference type="AlphaFoldDB" id="A0A1R3V4F4"/>
<dbReference type="Proteomes" id="UP000188388">
    <property type="component" value="Unassembled WGS sequence"/>
</dbReference>
<gene>
    <name evidence="1" type="ORF">BQ8794_130119</name>
</gene>
<proteinExistence type="predicted"/>
<keyword evidence="2" id="KW-1185">Reference proteome</keyword>
<dbReference type="RefSeq" id="WP_210189813.1">
    <property type="nucleotide sequence ID" value="NZ_FTPD01000005.1"/>
</dbReference>